<protein>
    <submittedName>
        <fullName evidence="1">Uncharacterized protein</fullName>
    </submittedName>
</protein>
<accession>A0A8H7QMD0</accession>
<evidence type="ECO:0000313" key="2">
    <source>
        <dbReference type="Proteomes" id="UP000603453"/>
    </source>
</evidence>
<comment type="caution">
    <text evidence="1">The sequence shown here is derived from an EMBL/GenBank/DDBJ whole genome shotgun (WGS) entry which is preliminary data.</text>
</comment>
<dbReference type="OrthoDB" id="2282896at2759"/>
<dbReference type="EMBL" id="JAEPRD010000173">
    <property type="protein sequence ID" value="KAG2195317.1"/>
    <property type="molecule type" value="Genomic_DNA"/>
</dbReference>
<dbReference type="AlphaFoldDB" id="A0A8H7QMD0"/>
<dbReference type="SUPFAM" id="SSF52047">
    <property type="entry name" value="RNI-like"/>
    <property type="match status" value="1"/>
</dbReference>
<proteinExistence type="predicted"/>
<reference evidence="1" key="1">
    <citation type="submission" date="2020-12" db="EMBL/GenBank/DDBJ databases">
        <title>Metabolic potential, ecology and presence of endohyphal bacteria is reflected in genomic diversity of Mucoromycotina.</title>
        <authorList>
            <person name="Muszewska A."/>
            <person name="Okrasinska A."/>
            <person name="Steczkiewicz K."/>
            <person name="Drgas O."/>
            <person name="Orlowska M."/>
            <person name="Perlinska-Lenart U."/>
            <person name="Aleksandrzak-Piekarczyk T."/>
            <person name="Szatraj K."/>
            <person name="Zielenkiewicz U."/>
            <person name="Pilsyk S."/>
            <person name="Malc E."/>
            <person name="Mieczkowski P."/>
            <person name="Kruszewska J.S."/>
            <person name="Biernat P."/>
            <person name="Pawlowska J."/>
        </authorList>
    </citation>
    <scope>NUCLEOTIDE SEQUENCE</scope>
    <source>
        <strain evidence="1">WA0000017839</strain>
    </source>
</reference>
<organism evidence="1 2">
    <name type="scientific">Mucor saturninus</name>
    <dbReference type="NCBI Taxonomy" id="64648"/>
    <lineage>
        <taxon>Eukaryota</taxon>
        <taxon>Fungi</taxon>
        <taxon>Fungi incertae sedis</taxon>
        <taxon>Mucoromycota</taxon>
        <taxon>Mucoromycotina</taxon>
        <taxon>Mucoromycetes</taxon>
        <taxon>Mucorales</taxon>
        <taxon>Mucorineae</taxon>
        <taxon>Mucoraceae</taxon>
        <taxon>Mucor</taxon>
    </lineage>
</organism>
<name>A0A8H7QMD0_9FUNG</name>
<sequence>MDFFHTTLNTEDILSTYWSLCAPEETKQLVVAYFEGLEWLSGGTEFHDSDSLVNIRLHIDPLTRQKAVALNYKFSKVSLPHLGLLEKNGAIIERLVMRIGPKKILSITEDLDGEDMFDMIEGYFFSHILQYCIKLKTLHITLAEIIMLNPNQSFNRSITYLDLNYVGVSDTILPQISRIIPNLKRLILKDIHLVKNNDEYVNPNFNSVLDMPLTTFRFLHIENYTVDGLSINEYPTEILIKLTTVDGERFFKYAPGGEISYIGRNIEETNKGKKKFNNTPYNRAVNIDEDEYYNGLGNQKYYDILQCELVCKSWMAPSQQSLYSTITLKDEQAVERLRFAMSNVSDSCPGQYTQSLAYHGRSEVDGGNGTSWINLFIDAFPNLRYVFSDIQGFRYYLALIKAHRLGKLKDLESIGPCSRESANLHNSCALLYKDTLTALNVRDSKKINMDTSLYERLDMFPKVKRLYVDTNLHNFFDTAEDTAKAIPSLHGLFFENTETTRSVTVAPYKPVDISLIIPQLSLRYLIIQSISYENDNFLLYLMAKFSSIQRIYINRNKDNIAYTPMLDRIRSAQNNFSVAVVSRFMAFLAKCESYSVDLFFTTLNVDEVLNGYWNLCSPGEPKKISVTYEQGADWPETDVHPADCNSLSHMSMNMNLLKEKNLIFTYEPCNATFPHLRVLENTGKDLDQFSLCVGSGKNEDVLSGQDQNSIEMVNGKFFSHIIENCTSLKSLKVQKARIISLSFTQSLFEHSFLTEMTLEQVVISEDILKQLSAKLPSLKKLDLRNIHCNHEDINILAPKFNSTIDMLSTSFKYLSVQNYLLDGVCDSDYPSKLFIRVTVRDSNKYYRCTPCGESSFTYNSSDDESDEEYAQKPEMEYFDQATSVDEKEYTSGINDEGCSTVHVRCESLNYLVISLSKIDPDFGCSIVIQNDDTSVDISLMSKEEIHEYFVN</sequence>
<dbReference type="Gene3D" id="3.80.10.10">
    <property type="entry name" value="Ribonuclease Inhibitor"/>
    <property type="match status" value="1"/>
</dbReference>
<dbReference type="Proteomes" id="UP000603453">
    <property type="component" value="Unassembled WGS sequence"/>
</dbReference>
<gene>
    <name evidence="1" type="ORF">INT47_000470</name>
</gene>
<evidence type="ECO:0000313" key="1">
    <source>
        <dbReference type="EMBL" id="KAG2195317.1"/>
    </source>
</evidence>
<dbReference type="InterPro" id="IPR032675">
    <property type="entry name" value="LRR_dom_sf"/>
</dbReference>
<keyword evidence="2" id="KW-1185">Reference proteome</keyword>